<dbReference type="InParanoid" id="A0A6P8IM94"/>
<dbReference type="OrthoDB" id="10313297at2759"/>
<keyword evidence="1" id="KW-0472">Membrane</keyword>
<evidence type="ECO:0000313" key="4">
    <source>
        <dbReference type="RefSeq" id="XP_031567710.1"/>
    </source>
</evidence>
<feature type="transmembrane region" description="Helical" evidence="1">
    <location>
        <begin position="111"/>
        <end position="136"/>
    </location>
</feature>
<proteinExistence type="predicted"/>
<dbReference type="KEGG" id="aten:116302528"/>
<dbReference type="AlphaFoldDB" id="A0A6P8IM94"/>
<keyword evidence="2" id="KW-0732">Signal</keyword>
<dbReference type="GeneID" id="116302528"/>
<keyword evidence="1" id="KW-0812">Transmembrane</keyword>
<sequence>MRTTMVLAVLILLFLYCKTDLVFVDGANSSTPLLITPSPNIPYNITQHPASGKTSFVINPTKTTSNDHSQMTTITSSLLMMISVSPSISIDTKNTTGIGNDEGTTANSKTALYWGIGGGVGSLALISIGILVCGCFSKYKSQHRVDVSSENTSDMPLGDCPSWRHVNVKHPLSSRITERTEHSSSYN</sequence>
<evidence type="ECO:0000256" key="2">
    <source>
        <dbReference type="SAM" id="SignalP"/>
    </source>
</evidence>
<keyword evidence="3" id="KW-1185">Reference proteome</keyword>
<organism evidence="3 4">
    <name type="scientific">Actinia tenebrosa</name>
    <name type="common">Australian red waratah sea anemone</name>
    <dbReference type="NCBI Taxonomy" id="6105"/>
    <lineage>
        <taxon>Eukaryota</taxon>
        <taxon>Metazoa</taxon>
        <taxon>Cnidaria</taxon>
        <taxon>Anthozoa</taxon>
        <taxon>Hexacorallia</taxon>
        <taxon>Actiniaria</taxon>
        <taxon>Actiniidae</taxon>
        <taxon>Actinia</taxon>
    </lineage>
</organism>
<keyword evidence="1" id="KW-1133">Transmembrane helix</keyword>
<dbReference type="Proteomes" id="UP000515163">
    <property type="component" value="Unplaced"/>
</dbReference>
<accession>A0A6P8IM94</accession>
<dbReference type="RefSeq" id="XP_031567710.1">
    <property type="nucleotide sequence ID" value="XM_031711850.1"/>
</dbReference>
<gene>
    <name evidence="4" type="primary">LOC116302528</name>
</gene>
<feature type="signal peptide" evidence="2">
    <location>
        <begin position="1"/>
        <end position="19"/>
    </location>
</feature>
<protein>
    <submittedName>
        <fullName evidence="4">Uncharacterized protein LOC116302528</fullName>
    </submittedName>
</protein>
<reference evidence="4" key="1">
    <citation type="submission" date="2025-08" db="UniProtKB">
        <authorList>
            <consortium name="RefSeq"/>
        </authorList>
    </citation>
    <scope>IDENTIFICATION</scope>
    <source>
        <tissue evidence="4">Tentacle</tissue>
    </source>
</reference>
<feature type="chain" id="PRO_5028145464" evidence="2">
    <location>
        <begin position="20"/>
        <end position="187"/>
    </location>
</feature>
<evidence type="ECO:0000256" key="1">
    <source>
        <dbReference type="SAM" id="Phobius"/>
    </source>
</evidence>
<name>A0A6P8IM94_ACTTE</name>
<evidence type="ECO:0000313" key="3">
    <source>
        <dbReference type="Proteomes" id="UP000515163"/>
    </source>
</evidence>